<dbReference type="RefSeq" id="WP_057665147.1">
    <property type="nucleotide sequence ID" value="NZ_LDJH01000011.1"/>
</dbReference>
<evidence type="ECO:0008006" key="4">
    <source>
        <dbReference type="Google" id="ProtNLM"/>
    </source>
</evidence>
<accession>A0A0R0BXI0</accession>
<sequence>MYRTLLAACLLAGLPLAAPASDALPYNLIEAGYIHTDNDNARADGVAIKGMLALHPSVHVFADYSAQRVDEVDVDVDQWRAGIGWNHELSSTTDLLLRASWLGWRPEYGSDVDGYALELGGRLFANHRWEVEALAGWENYAEHNGINPEPEFYGRLGAVARFNEHWGLSAQVRLGKQSSREWFIGPRASW</sequence>
<dbReference type="OrthoDB" id="5974338at2"/>
<organism evidence="2 3">
    <name type="scientific">Stenotrophomonas koreensis</name>
    <dbReference type="NCBI Taxonomy" id="266128"/>
    <lineage>
        <taxon>Bacteria</taxon>
        <taxon>Pseudomonadati</taxon>
        <taxon>Pseudomonadota</taxon>
        <taxon>Gammaproteobacteria</taxon>
        <taxon>Lysobacterales</taxon>
        <taxon>Lysobacteraceae</taxon>
        <taxon>Stenotrophomonas</taxon>
    </lineage>
</organism>
<dbReference type="AlphaFoldDB" id="A0A0R0BXI0"/>
<keyword evidence="3" id="KW-1185">Reference proteome</keyword>
<gene>
    <name evidence="2" type="ORF">ABB25_06555</name>
</gene>
<feature type="signal peptide" evidence="1">
    <location>
        <begin position="1"/>
        <end position="20"/>
    </location>
</feature>
<dbReference type="STRING" id="266128.ABB25_06555"/>
<proteinExistence type="predicted"/>
<evidence type="ECO:0000313" key="3">
    <source>
        <dbReference type="Proteomes" id="UP000051254"/>
    </source>
</evidence>
<dbReference type="InterPro" id="IPR026364">
    <property type="entry name" value="Ax21"/>
</dbReference>
<dbReference type="Proteomes" id="UP000051254">
    <property type="component" value="Unassembled WGS sequence"/>
</dbReference>
<protein>
    <recommendedName>
        <fullName evidence="4">Outer membrane protein beta-barrel domain-containing protein</fullName>
    </recommendedName>
</protein>
<name>A0A0R0BXI0_9GAMM</name>
<feature type="chain" id="PRO_5006393143" description="Outer membrane protein beta-barrel domain-containing protein" evidence="1">
    <location>
        <begin position="21"/>
        <end position="190"/>
    </location>
</feature>
<dbReference type="PATRIC" id="fig|266128.3.peg.176"/>
<evidence type="ECO:0000256" key="1">
    <source>
        <dbReference type="SAM" id="SignalP"/>
    </source>
</evidence>
<evidence type="ECO:0000313" key="2">
    <source>
        <dbReference type="EMBL" id="KRG58311.1"/>
    </source>
</evidence>
<dbReference type="NCBIfam" id="NF041455">
    <property type="entry name" value="DSF_Ax21"/>
    <property type="match status" value="1"/>
</dbReference>
<keyword evidence="1" id="KW-0732">Signal</keyword>
<reference evidence="2 3" key="1">
    <citation type="submission" date="2015-05" db="EMBL/GenBank/DDBJ databases">
        <title>Genome sequencing and analysis of members of genus Stenotrophomonas.</title>
        <authorList>
            <person name="Patil P.P."/>
            <person name="Midha S."/>
            <person name="Patil P.B."/>
        </authorList>
    </citation>
    <scope>NUCLEOTIDE SEQUENCE [LARGE SCALE GENOMIC DNA]</scope>
    <source>
        <strain evidence="2 3">DSM 17805</strain>
    </source>
</reference>
<comment type="caution">
    <text evidence="2">The sequence shown here is derived from an EMBL/GenBank/DDBJ whole genome shotgun (WGS) entry which is preliminary data.</text>
</comment>
<dbReference type="EMBL" id="LDJH01000011">
    <property type="protein sequence ID" value="KRG58311.1"/>
    <property type="molecule type" value="Genomic_DNA"/>
</dbReference>